<evidence type="ECO:0000256" key="4">
    <source>
        <dbReference type="ARBA" id="ARBA00022448"/>
    </source>
</evidence>
<evidence type="ECO:0000256" key="8">
    <source>
        <dbReference type="ARBA" id="ARBA00031293"/>
    </source>
</evidence>
<feature type="transmembrane region" description="Helical" evidence="9">
    <location>
        <begin position="268"/>
        <end position="288"/>
    </location>
</feature>
<feature type="transmembrane region" description="Helical" evidence="9">
    <location>
        <begin position="225"/>
        <end position="248"/>
    </location>
</feature>
<sequence length="468" mass="50254">MENTFLTQFISISNIETIIFLFVFIGISLILKNMAKKKISFSTRVLFATVAGLIIGFVIQAVSGFVNDPSSVSFVRETTLWYGLIGNGFVGFIRMLVIPLVMVSIIHVILHMEEGTHVKKLVQRGILTTMGMVAVAAIIGLLFGILFHIGGDANAIQQESASAKEIVPVVTTLLNLIPANPIEAMIQNNIVGIVIFSTFIGLAARKMQKKYPDILSSFIHLIDALHKIVISMALMVIKAMPYAVLALLANTIAQRGISSIIEVGKFIILIYVSCGVMMVVQLCMLAIYKVNPLIYLKKSFSTLLLAFTSRSSLGVLPATIEVLEKEMGVSSGTANFVASFGTTAGMQGCAGIFPALLIVYVANTTGMTIDFSFFLMAVLVITIGSIGIAGIPGTSTMAASVGLSGTGLGGYFSFITPILAIDPIIDMVRTMLNVSGSMTNAILVDRQLGLMNMEIYHNKTIDLEKADD</sequence>
<proteinExistence type="inferred from homology"/>
<comment type="subcellular location">
    <subcellularLocation>
        <location evidence="1">Membrane</location>
        <topology evidence="1">Multi-pass membrane protein</topology>
    </subcellularLocation>
</comment>
<dbReference type="SUPFAM" id="SSF118215">
    <property type="entry name" value="Proton glutamate symport protein"/>
    <property type="match status" value="1"/>
</dbReference>
<feature type="transmembrane region" description="Helical" evidence="9">
    <location>
        <begin position="131"/>
        <end position="150"/>
    </location>
</feature>
<keyword evidence="7 9" id="KW-0472">Membrane</keyword>
<dbReference type="EMBL" id="AP019695">
    <property type="protein sequence ID" value="BBK23624.1"/>
    <property type="molecule type" value="Genomic_DNA"/>
</dbReference>
<feature type="transmembrane region" description="Helical" evidence="9">
    <location>
        <begin position="82"/>
        <end position="110"/>
    </location>
</feature>
<feature type="transmembrane region" description="Helical" evidence="9">
    <location>
        <begin position="300"/>
        <end position="320"/>
    </location>
</feature>
<evidence type="ECO:0000313" key="10">
    <source>
        <dbReference type="EMBL" id="BBK23624.1"/>
    </source>
</evidence>
<evidence type="ECO:0000256" key="1">
    <source>
        <dbReference type="ARBA" id="ARBA00004141"/>
    </source>
</evidence>
<keyword evidence="5 9" id="KW-0812">Transmembrane</keyword>
<accession>A0A6N4TMB5</accession>
<dbReference type="GO" id="GO:0015293">
    <property type="term" value="F:symporter activity"/>
    <property type="evidence" value="ECO:0007669"/>
    <property type="project" value="InterPro"/>
</dbReference>
<feature type="transmembrane region" description="Helical" evidence="9">
    <location>
        <begin position="373"/>
        <end position="391"/>
    </location>
</feature>
<evidence type="ECO:0000256" key="2">
    <source>
        <dbReference type="ARBA" id="ARBA00006148"/>
    </source>
</evidence>
<dbReference type="InterPro" id="IPR001991">
    <property type="entry name" value="Na-dicarboxylate_symporter"/>
</dbReference>
<comment type="similarity">
    <text evidence="2">Belongs to the dicarboxylate/amino acid:cation symporter (DAACS) (TC 2.A.23) family.</text>
</comment>
<dbReference type="Pfam" id="PF00375">
    <property type="entry name" value="SDF"/>
    <property type="match status" value="1"/>
</dbReference>
<feature type="transmembrane region" description="Helical" evidence="9">
    <location>
        <begin position="43"/>
        <end position="62"/>
    </location>
</feature>
<dbReference type="InterPro" id="IPR036458">
    <property type="entry name" value="Na:dicarbo_symporter_sf"/>
</dbReference>
<keyword evidence="11" id="KW-1185">Reference proteome</keyword>
<reference evidence="11" key="1">
    <citation type="submission" date="2019-05" db="EMBL/GenBank/DDBJ databases">
        <title>Complete genome sequencing of Absiella argi strain JCM 30884.</title>
        <authorList>
            <person name="Sakamoto M."/>
            <person name="Murakami T."/>
            <person name="Mori H."/>
        </authorList>
    </citation>
    <scope>NUCLEOTIDE SEQUENCE [LARGE SCALE GENOMIC DNA]</scope>
    <source>
        <strain evidence="11">JCM 30884</strain>
    </source>
</reference>
<evidence type="ECO:0000256" key="5">
    <source>
        <dbReference type="ARBA" id="ARBA00022692"/>
    </source>
</evidence>
<evidence type="ECO:0000256" key="3">
    <source>
        <dbReference type="ARBA" id="ARBA00022031"/>
    </source>
</evidence>
<feature type="transmembrane region" description="Helical" evidence="9">
    <location>
        <begin position="340"/>
        <end position="361"/>
    </location>
</feature>
<dbReference type="GO" id="GO:0015184">
    <property type="term" value="F:L-cystine transmembrane transporter activity"/>
    <property type="evidence" value="ECO:0007669"/>
    <property type="project" value="TreeGrafter"/>
</dbReference>
<keyword evidence="6 9" id="KW-1133">Transmembrane helix</keyword>
<evidence type="ECO:0000256" key="9">
    <source>
        <dbReference type="SAM" id="Phobius"/>
    </source>
</evidence>
<dbReference type="PANTHER" id="PTHR42865">
    <property type="entry name" value="PROTON/GLUTAMATE-ASPARTATE SYMPORTER"/>
    <property type="match status" value="1"/>
</dbReference>
<evidence type="ECO:0000256" key="7">
    <source>
        <dbReference type="ARBA" id="ARBA00023136"/>
    </source>
</evidence>
<dbReference type="RefSeq" id="WP_163052374.1">
    <property type="nucleotide sequence ID" value="NZ_AP019695.1"/>
</dbReference>
<dbReference type="PANTHER" id="PTHR42865:SF5">
    <property type="entry name" value="L-CYSTINE TRANSPORTER TCYP"/>
    <property type="match status" value="1"/>
</dbReference>
<dbReference type="AlphaFoldDB" id="A0A6N4TMB5"/>
<dbReference type="KEGG" id="aarg:Aargi30884_25270"/>
<dbReference type="Gene3D" id="1.10.3860.10">
    <property type="entry name" value="Sodium:dicarboxylate symporter"/>
    <property type="match status" value="1"/>
</dbReference>
<protein>
    <recommendedName>
        <fullName evidence="3">L-cystine uptake protein TcyP</fullName>
    </recommendedName>
    <alternativeName>
        <fullName evidence="8">Transporter of cystine TcyP</fullName>
    </alternativeName>
</protein>
<dbReference type="GO" id="GO:0005886">
    <property type="term" value="C:plasma membrane"/>
    <property type="evidence" value="ECO:0007669"/>
    <property type="project" value="TreeGrafter"/>
</dbReference>
<evidence type="ECO:0000313" key="11">
    <source>
        <dbReference type="Proteomes" id="UP000464754"/>
    </source>
</evidence>
<dbReference type="PRINTS" id="PR00173">
    <property type="entry name" value="EDTRNSPORT"/>
</dbReference>
<feature type="transmembrane region" description="Helical" evidence="9">
    <location>
        <begin position="397"/>
        <end position="421"/>
    </location>
</feature>
<organism evidence="10 11">
    <name type="scientific">Amedibacterium intestinale</name>
    <dbReference type="NCBI Taxonomy" id="2583452"/>
    <lineage>
        <taxon>Bacteria</taxon>
        <taxon>Bacillati</taxon>
        <taxon>Bacillota</taxon>
        <taxon>Erysipelotrichia</taxon>
        <taxon>Erysipelotrichales</taxon>
        <taxon>Erysipelotrichaceae</taxon>
        <taxon>Amedibacterium</taxon>
    </lineage>
</organism>
<keyword evidence="4" id="KW-0813">Transport</keyword>
<dbReference type="Proteomes" id="UP000464754">
    <property type="component" value="Chromosome"/>
</dbReference>
<feature type="transmembrane region" description="Helical" evidence="9">
    <location>
        <begin position="6"/>
        <end position="31"/>
    </location>
</feature>
<name>A0A6N4TMB5_9FIRM</name>
<feature type="transmembrane region" description="Helical" evidence="9">
    <location>
        <begin position="184"/>
        <end position="204"/>
    </location>
</feature>
<gene>
    <name evidence="10" type="ORF">Aargi30884_25270</name>
</gene>
<evidence type="ECO:0000256" key="6">
    <source>
        <dbReference type="ARBA" id="ARBA00022989"/>
    </source>
</evidence>